<proteinExistence type="predicted"/>
<evidence type="ECO:0008006" key="2">
    <source>
        <dbReference type="Google" id="ProtNLM"/>
    </source>
</evidence>
<organism evidence="1">
    <name type="scientific">marine metagenome</name>
    <dbReference type="NCBI Taxonomy" id="408172"/>
    <lineage>
        <taxon>unclassified sequences</taxon>
        <taxon>metagenomes</taxon>
        <taxon>ecological metagenomes</taxon>
    </lineage>
</organism>
<name>A0A383F2X4_9ZZZZ</name>
<feature type="non-terminal residue" evidence="1">
    <location>
        <position position="111"/>
    </location>
</feature>
<reference evidence="1" key="1">
    <citation type="submission" date="2018-05" db="EMBL/GenBank/DDBJ databases">
        <authorList>
            <person name="Lanie J.A."/>
            <person name="Ng W.-L."/>
            <person name="Kazmierczak K.M."/>
            <person name="Andrzejewski T.M."/>
            <person name="Davidsen T.M."/>
            <person name="Wayne K.J."/>
            <person name="Tettelin H."/>
            <person name="Glass J.I."/>
            <person name="Rusch D."/>
            <person name="Podicherti R."/>
            <person name="Tsui H.-C.T."/>
            <person name="Winkler M.E."/>
        </authorList>
    </citation>
    <scope>NUCLEOTIDE SEQUENCE</scope>
</reference>
<dbReference type="EMBL" id="UINC01230653">
    <property type="protein sequence ID" value="SVE62870.1"/>
    <property type="molecule type" value="Genomic_DNA"/>
</dbReference>
<dbReference type="AlphaFoldDB" id="A0A383F2X4"/>
<gene>
    <name evidence="1" type="ORF">METZ01_LOCUS515724</name>
</gene>
<evidence type="ECO:0000313" key="1">
    <source>
        <dbReference type="EMBL" id="SVE62870.1"/>
    </source>
</evidence>
<protein>
    <recommendedName>
        <fullName evidence="2">RND family transporter</fullName>
    </recommendedName>
</protein>
<sequence length="111" mass="13112">MFSQFYRKNIIYRPKLTILVLFLLLVSFGYYSKDFKLDASSDTLLLENDPDLKYLREVNNRYGSKEFLILTYTPEEAINTEKSLNNLLSLKYKIQSLDWVYNVVTLLDVPL</sequence>
<accession>A0A383F2X4</accession>